<keyword evidence="1" id="KW-1133">Transmembrane helix</keyword>
<dbReference type="EMBL" id="KZ825892">
    <property type="protein sequence ID" value="PYH93464.1"/>
    <property type="molecule type" value="Genomic_DNA"/>
</dbReference>
<sequence length="107" mass="11681">MIDFFSFLHASIGFCDEFLLAISGPSQTACLAPLESVDLGLDDVLSLLYKSFLLYLPPSLSFLLSAFFSVLTQSQSSSIAVLATLTAFSKLSHICIFPSFPPQFVIY</sequence>
<gene>
    <name evidence="2" type="ORF">BO71DRAFT_254701</name>
</gene>
<keyword evidence="1" id="KW-0472">Membrane</keyword>
<protein>
    <submittedName>
        <fullName evidence="2">Uncharacterized protein</fullName>
    </submittedName>
</protein>
<name>A0A319D8G5_9EURO</name>
<dbReference type="AlphaFoldDB" id="A0A319D8G5"/>
<evidence type="ECO:0000313" key="2">
    <source>
        <dbReference type="EMBL" id="PYH93464.1"/>
    </source>
</evidence>
<dbReference type="Proteomes" id="UP000247810">
    <property type="component" value="Unassembled WGS sequence"/>
</dbReference>
<accession>A0A319D8G5</accession>
<organism evidence="2 3">
    <name type="scientific">Aspergillus ellipticus CBS 707.79</name>
    <dbReference type="NCBI Taxonomy" id="1448320"/>
    <lineage>
        <taxon>Eukaryota</taxon>
        <taxon>Fungi</taxon>
        <taxon>Dikarya</taxon>
        <taxon>Ascomycota</taxon>
        <taxon>Pezizomycotina</taxon>
        <taxon>Eurotiomycetes</taxon>
        <taxon>Eurotiomycetidae</taxon>
        <taxon>Eurotiales</taxon>
        <taxon>Aspergillaceae</taxon>
        <taxon>Aspergillus</taxon>
        <taxon>Aspergillus subgen. Circumdati</taxon>
    </lineage>
</organism>
<evidence type="ECO:0000313" key="3">
    <source>
        <dbReference type="Proteomes" id="UP000247810"/>
    </source>
</evidence>
<proteinExistence type="predicted"/>
<feature type="transmembrane region" description="Helical" evidence="1">
    <location>
        <begin position="79"/>
        <end position="100"/>
    </location>
</feature>
<keyword evidence="3" id="KW-1185">Reference proteome</keyword>
<keyword evidence="1" id="KW-0812">Transmembrane</keyword>
<dbReference type="VEuPathDB" id="FungiDB:BO71DRAFT_254701"/>
<reference evidence="2 3" key="1">
    <citation type="submission" date="2018-02" db="EMBL/GenBank/DDBJ databases">
        <title>The genomes of Aspergillus section Nigri reveals drivers in fungal speciation.</title>
        <authorList>
            <consortium name="DOE Joint Genome Institute"/>
            <person name="Vesth T.C."/>
            <person name="Nybo J."/>
            <person name="Theobald S."/>
            <person name="Brandl J."/>
            <person name="Frisvad J.C."/>
            <person name="Nielsen K.F."/>
            <person name="Lyhne E.K."/>
            <person name="Kogle M.E."/>
            <person name="Kuo A."/>
            <person name="Riley R."/>
            <person name="Clum A."/>
            <person name="Nolan M."/>
            <person name="Lipzen A."/>
            <person name="Salamov A."/>
            <person name="Henrissat B."/>
            <person name="Wiebenga A."/>
            <person name="De vries R.P."/>
            <person name="Grigoriev I.V."/>
            <person name="Mortensen U.H."/>
            <person name="Andersen M.R."/>
            <person name="Baker S.E."/>
        </authorList>
    </citation>
    <scope>NUCLEOTIDE SEQUENCE [LARGE SCALE GENOMIC DNA]</scope>
    <source>
        <strain evidence="2 3">CBS 707.79</strain>
    </source>
</reference>
<feature type="transmembrane region" description="Helical" evidence="1">
    <location>
        <begin position="52"/>
        <end position="72"/>
    </location>
</feature>
<evidence type="ECO:0000256" key="1">
    <source>
        <dbReference type="SAM" id="Phobius"/>
    </source>
</evidence>